<evidence type="ECO:0000313" key="2">
    <source>
        <dbReference type="Proteomes" id="UP000708148"/>
    </source>
</evidence>
<organism evidence="1 2">
    <name type="scientific">Ostreobium quekettii</name>
    <dbReference type="NCBI Taxonomy" id="121088"/>
    <lineage>
        <taxon>Eukaryota</taxon>
        <taxon>Viridiplantae</taxon>
        <taxon>Chlorophyta</taxon>
        <taxon>core chlorophytes</taxon>
        <taxon>Ulvophyceae</taxon>
        <taxon>TCBD clade</taxon>
        <taxon>Bryopsidales</taxon>
        <taxon>Ostreobineae</taxon>
        <taxon>Ostreobiaceae</taxon>
        <taxon>Ostreobium</taxon>
    </lineage>
</organism>
<dbReference type="Pfam" id="PF08757">
    <property type="entry name" value="CotH"/>
    <property type="match status" value="1"/>
</dbReference>
<reference evidence="1" key="1">
    <citation type="submission" date="2020-12" db="EMBL/GenBank/DDBJ databases">
        <authorList>
            <person name="Iha C."/>
        </authorList>
    </citation>
    <scope>NUCLEOTIDE SEQUENCE</scope>
</reference>
<evidence type="ECO:0000313" key="1">
    <source>
        <dbReference type="EMBL" id="CAD7699441.1"/>
    </source>
</evidence>
<name>A0A8S1J045_9CHLO</name>
<proteinExistence type="predicted"/>
<protein>
    <recommendedName>
        <fullName evidence="3">Spore coat protein CotH</fullName>
    </recommendedName>
</protein>
<dbReference type="AlphaFoldDB" id="A0A8S1J045"/>
<sequence>MEGFPEDSDFILYGPEMDRTLGMKNYLTMALARAMGRYASLTKYCEVFLVQDGRQLSIDHYNGIYIAMEKIKRDKNRVDVQKNEGDISGGYIFKYDNDNFDEGDKKIVSTYTKLEFVCVYPKKTKVSQEQLDWMGSYMGEMEQALQSQDRNQWTRYIDEGTFVDYFLITEMTKNPDGYRGSTYYYKDAGGPLAAGPAWDYNEAYGYCCGYPIEGYQNNGESTGISGGSAISPEGWRYNICIDRERCVVDPDDGTSQYFMMLMLDPEFQASVAGRWQELRAGPWSTGSMVGLVEGLKGQIREAALRNYKRWHEAPLLEGATTDDESNLAVWTFEVDKFADWVREHAAWIDGQLTSSPGLG</sequence>
<dbReference type="EMBL" id="CAJHUC010001018">
    <property type="protein sequence ID" value="CAD7699441.1"/>
    <property type="molecule type" value="Genomic_DNA"/>
</dbReference>
<dbReference type="OrthoDB" id="540213at2759"/>
<accession>A0A8S1J045</accession>
<comment type="caution">
    <text evidence="1">The sequence shown here is derived from an EMBL/GenBank/DDBJ whole genome shotgun (WGS) entry which is preliminary data.</text>
</comment>
<dbReference type="Proteomes" id="UP000708148">
    <property type="component" value="Unassembled WGS sequence"/>
</dbReference>
<dbReference type="InterPro" id="IPR014867">
    <property type="entry name" value="Spore_coat_CotH_CotH2/3/7"/>
</dbReference>
<evidence type="ECO:0008006" key="3">
    <source>
        <dbReference type="Google" id="ProtNLM"/>
    </source>
</evidence>
<keyword evidence="2" id="KW-1185">Reference proteome</keyword>
<gene>
    <name evidence="1" type="ORF">OSTQU699_LOCUS4799</name>
</gene>